<dbReference type="InterPro" id="IPR011990">
    <property type="entry name" value="TPR-like_helical_dom_sf"/>
</dbReference>
<dbReference type="STRING" id="564608.C1N173"/>
<organism evidence="4">
    <name type="scientific">Micromonas pusilla (strain CCMP1545)</name>
    <name type="common">Picoplanktonic green alga</name>
    <dbReference type="NCBI Taxonomy" id="564608"/>
    <lineage>
        <taxon>Eukaryota</taxon>
        <taxon>Viridiplantae</taxon>
        <taxon>Chlorophyta</taxon>
        <taxon>Mamiellophyceae</taxon>
        <taxon>Mamiellales</taxon>
        <taxon>Mamiellaceae</taxon>
        <taxon>Micromonas</taxon>
    </lineage>
</organism>
<dbReference type="Pfam" id="PF11998">
    <property type="entry name" value="DUF3493"/>
    <property type="match status" value="1"/>
</dbReference>
<feature type="region of interest" description="Disordered" evidence="1">
    <location>
        <begin position="1"/>
        <end position="22"/>
    </location>
</feature>
<feature type="region of interest" description="Disordered" evidence="1">
    <location>
        <begin position="397"/>
        <end position="424"/>
    </location>
</feature>
<keyword evidence="4" id="KW-1185">Reference proteome</keyword>
<dbReference type="SUPFAM" id="SSF48452">
    <property type="entry name" value="TPR-like"/>
    <property type="match status" value="1"/>
</dbReference>
<feature type="transmembrane region" description="Helical" evidence="2">
    <location>
        <begin position="231"/>
        <end position="252"/>
    </location>
</feature>
<evidence type="ECO:0000313" key="3">
    <source>
        <dbReference type="EMBL" id="EEH54148.1"/>
    </source>
</evidence>
<dbReference type="OMA" id="IWETAGN"/>
<dbReference type="AlphaFoldDB" id="C1N173"/>
<dbReference type="OrthoDB" id="1914839at2759"/>
<keyword evidence="2" id="KW-1133">Transmembrane helix</keyword>
<dbReference type="PANTHER" id="PTHR35498">
    <property type="entry name" value="PROTEIN LOW PSII ACCUMULATION 1, CHLOROPLASTIC"/>
    <property type="match status" value="1"/>
</dbReference>
<feature type="compositionally biased region" description="Low complexity" evidence="1">
    <location>
        <begin position="35"/>
        <end position="73"/>
    </location>
</feature>
<proteinExistence type="predicted"/>
<gene>
    <name evidence="3" type="ORF">MICPUCDRAFT_48291</name>
</gene>
<dbReference type="Proteomes" id="UP000001876">
    <property type="component" value="Unassembled WGS sequence"/>
</dbReference>
<keyword evidence="2" id="KW-0472">Membrane</keyword>
<sequence length="514" mass="54812">MMSTSTLLRSRAASPAVGDARARCAPSRARVASFAARNASSASSSTTTTPAPARLASSTATARGASPTAASSRVLAPKLLSPRSTRRGVLVARTAASREPNGPNASAADAVNNGLACFQLKDYDGAVANFTAALKDFGAPSEDESRAALYNRACAYVKQKKYDDAKRDLTAAVNEYKLKFSVVLRDPDMEVFRGTPQYEEMANEEVAGFRSNRALSNLRAEAKEPFRFFKLYLFGGLGAGAFIGLIIILSRLAAALQGGDDAPELNETLKNLAVNAVAVTTFGFLLRGELAEREKTQEKVAREEEIGRLRVTVDERGDDVTLSALRGNYRVFIIAGSDEHVEETVAGLNKYKALLKEKDVVIATVDMLTGGKGKKKRAKKATPGAGVEALKAEFAAARGEGGGGGDGGGAEGEDAEEEEAPEMQFGKRSKRAEVAAAASRVTEKRWRVAAVDEDVWRRWIVSEVERSGFDVTVRDVFFSVGKNGELWKSGAGTPNWMKIIEDLPSGVGAEVTGI</sequence>
<accession>C1N173</accession>
<dbReference type="KEGG" id="mpp:MICPUCDRAFT_48291"/>
<dbReference type="PANTHER" id="PTHR35498:SF4">
    <property type="entry name" value="PROTEIN LOW PSII ACCUMULATION 1, CHLOROPLASTIC"/>
    <property type="match status" value="1"/>
</dbReference>
<name>C1N173_MICPC</name>
<dbReference type="InterPro" id="IPR021883">
    <property type="entry name" value="LPA1-like"/>
</dbReference>
<dbReference type="EMBL" id="GG663744">
    <property type="protein sequence ID" value="EEH54148.1"/>
    <property type="molecule type" value="Genomic_DNA"/>
</dbReference>
<evidence type="ECO:0000256" key="1">
    <source>
        <dbReference type="SAM" id="MobiDB-lite"/>
    </source>
</evidence>
<evidence type="ECO:0000313" key="4">
    <source>
        <dbReference type="Proteomes" id="UP000001876"/>
    </source>
</evidence>
<protein>
    <submittedName>
        <fullName evidence="3">Predicted protein</fullName>
    </submittedName>
</protein>
<dbReference type="GeneID" id="9686958"/>
<dbReference type="RefSeq" id="XP_003061518.1">
    <property type="nucleotide sequence ID" value="XM_003061472.1"/>
</dbReference>
<feature type="compositionally biased region" description="Gly residues" evidence="1">
    <location>
        <begin position="399"/>
        <end position="410"/>
    </location>
</feature>
<feature type="compositionally biased region" description="Acidic residues" evidence="1">
    <location>
        <begin position="411"/>
        <end position="421"/>
    </location>
</feature>
<dbReference type="Gene3D" id="1.25.40.10">
    <property type="entry name" value="Tetratricopeptide repeat domain"/>
    <property type="match status" value="1"/>
</dbReference>
<evidence type="ECO:0000256" key="2">
    <source>
        <dbReference type="SAM" id="Phobius"/>
    </source>
</evidence>
<dbReference type="NCBIfam" id="NF047558">
    <property type="entry name" value="TPR_END_plus"/>
    <property type="match status" value="1"/>
</dbReference>
<dbReference type="eggNOG" id="ENOG502QQWZ">
    <property type="taxonomic scope" value="Eukaryota"/>
</dbReference>
<keyword evidence="2" id="KW-0812">Transmembrane</keyword>
<feature type="region of interest" description="Disordered" evidence="1">
    <location>
        <begin position="35"/>
        <end position="78"/>
    </location>
</feature>
<reference evidence="3 4" key="1">
    <citation type="journal article" date="2009" name="Science">
        <title>Green evolution and dynamic adaptations revealed by genomes of the marine picoeukaryotes Micromonas.</title>
        <authorList>
            <person name="Worden A.Z."/>
            <person name="Lee J.H."/>
            <person name="Mock T."/>
            <person name="Rouze P."/>
            <person name="Simmons M.P."/>
            <person name="Aerts A.L."/>
            <person name="Allen A.E."/>
            <person name="Cuvelier M.L."/>
            <person name="Derelle E."/>
            <person name="Everett M.V."/>
            <person name="Foulon E."/>
            <person name="Grimwood J."/>
            <person name="Gundlach H."/>
            <person name="Henrissat B."/>
            <person name="Napoli C."/>
            <person name="McDonald S.M."/>
            <person name="Parker M.S."/>
            <person name="Rombauts S."/>
            <person name="Salamov A."/>
            <person name="Von Dassow P."/>
            <person name="Badger J.H."/>
            <person name="Coutinho P.M."/>
            <person name="Demir E."/>
            <person name="Dubchak I."/>
            <person name="Gentemann C."/>
            <person name="Eikrem W."/>
            <person name="Gready J.E."/>
            <person name="John U."/>
            <person name="Lanier W."/>
            <person name="Lindquist E.A."/>
            <person name="Lucas S."/>
            <person name="Mayer K.F."/>
            <person name="Moreau H."/>
            <person name="Not F."/>
            <person name="Otillar R."/>
            <person name="Panaud O."/>
            <person name="Pangilinan J."/>
            <person name="Paulsen I."/>
            <person name="Piegu B."/>
            <person name="Poliakov A."/>
            <person name="Robbens S."/>
            <person name="Schmutz J."/>
            <person name="Toulza E."/>
            <person name="Wyss T."/>
            <person name="Zelensky A."/>
            <person name="Zhou K."/>
            <person name="Armbrust E.V."/>
            <person name="Bhattacharya D."/>
            <person name="Goodenough U.W."/>
            <person name="Van de Peer Y."/>
            <person name="Grigoriev I.V."/>
        </authorList>
    </citation>
    <scope>NUCLEOTIDE SEQUENCE [LARGE SCALE GENOMIC DNA]</scope>
    <source>
        <strain evidence="3 4">CCMP1545</strain>
    </source>
</reference>